<evidence type="ECO:0000313" key="3">
    <source>
        <dbReference type="Proteomes" id="UP000011625"/>
    </source>
</evidence>
<organism evidence="2 3">
    <name type="scientific">Halococcus salifodinae DSM 8989</name>
    <dbReference type="NCBI Taxonomy" id="1227456"/>
    <lineage>
        <taxon>Archaea</taxon>
        <taxon>Methanobacteriati</taxon>
        <taxon>Methanobacteriota</taxon>
        <taxon>Stenosarchaea group</taxon>
        <taxon>Halobacteria</taxon>
        <taxon>Halobacteriales</taxon>
        <taxon>Halococcaceae</taxon>
        <taxon>Halococcus</taxon>
    </lineage>
</organism>
<evidence type="ECO:0000256" key="1">
    <source>
        <dbReference type="SAM" id="Phobius"/>
    </source>
</evidence>
<comment type="caution">
    <text evidence="2">The sequence shown here is derived from an EMBL/GenBank/DDBJ whole genome shotgun (WGS) entry which is preliminary data.</text>
</comment>
<dbReference type="PATRIC" id="fig|1227456.3.peg.2330"/>
<accession>M0N2L7</accession>
<proteinExistence type="predicted"/>
<feature type="transmembrane region" description="Helical" evidence="1">
    <location>
        <begin position="12"/>
        <end position="33"/>
    </location>
</feature>
<keyword evidence="1" id="KW-1133">Transmembrane helix</keyword>
<protein>
    <recommendedName>
        <fullName evidence="4">Drug resistance transporter, Bcr/CflA subfamily protein</fullName>
    </recommendedName>
</protein>
<dbReference type="EMBL" id="AOME01000056">
    <property type="protein sequence ID" value="EMA52187.1"/>
    <property type="molecule type" value="Genomic_DNA"/>
</dbReference>
<gene>
    <name evidence="2" type="ORF">C450_11466</name>
</gene>
<name>M0N2L7_9EURY</name>
<sequence length="64" mass="6602">MASVFERDTSTIGTVVGITVMLIALFGSTFLGWEWGGSGQPVALVIGGAAALAAGWVSYRKLRG</sequence>
<dbReference type="AlphaFoldDB" id="M0N2L7"/>
<keyword evidence="3" id="KW-1185">Reference proteome</keyword>
<feature type="transmembrane region" description="Helical" evidence="1">
    <location>
        <begin position="39"/>
        <end position="59"/>
    </location>
</feature>
<reference evidence="2 3" key="1">
    <citation type="journal article" date="2014" name="PLoS Genet.">
        <title>Phylogenetically driven sequencing of extremely halophilic archaea reveals strategies for static and dynamic osmo-response.</title>
        <authorList>
            <person name="Becker E.A."/>
            <person name="Seitzer P.M."/>
            <person name="Tritt A."/>
            <person name="Larsen D."/>
            <person name="Krusor M."/>
            <person name="Yao A.I."/>
            <person name="Wu D."/>
            <person name="Madern D."/>
            <person name="Eisen J.A."/>
            <person name="Darling A.E."/>
            <person name="Facciotti M.T."/>
        </authorList>
    </citation>
    <scope>NUCLEOTIDE SEQUENCE [LARGE SCALE GENOMIC DNA]</scope>
    <source>
        <strain evidence="2 3">DSM 8989</strain>
    </source>
</reference>
<keyword evidence="1" id="KW-0812">Transmembrane</keyword>
<evidence type="ECO:0000313" key="2">
    <source>
        <dbReference type="EMBL" id="EMA52187.1"/>
    </source>
</evidence>
<evidence type="ECO:0008006" key="4">
    <source>
        <dbReference type="Google" id="ProtNLM"/>
    </source>
</evidence>
<dbReference type="Proteomes" id="UP000011625">
    <property type="component" value="Unassembled WGS sequence"/>
</dbReference>
<dbReference type="RefSeq" id="WP_005043482.1">
    <property type="nucleotide sequence ID" value="NZ_AOME01000056.1"/>
</dbReference>
<keyword evidence="1" id="KW-0472">Membrane</keyword>